<evidence type="ECO:0000256" key="1">
    <source>
        <dbReference type="SAM" id="MobiDB-lite"/>
    </source>
</evidence>
<feature type="compositionally biased region" description="Low complexity" evidence="1">
    <location>
        <begin position="236"/>
        <end position="265"/>
    </location>
</feature>
<protein>
    <recommendedName>
        <fullName evidence="4">Protein kinase domain-containing protein</fullName>
    </recommendedName>
</protein>
<evidence type="ECO:0008006" key="4">
    <source>
        <dbReference type="Google" id="ProtNLM"/>
    </source>
</evidence>
<accession>A0ABS3ARA6</accession>
<comment type="caution">
    <text evidence="2">The sequence shown here is derived from an EMBL/GenBank/DDBJ whole genome shotgun (WGS) entry which is preliminary data.</text>
</comment>
<dbReference type="Proteomes" id="UP000722121">
    <property type="component" value="Unassembled WGS sequence"/>
</dbReference>
<dbReference type="InterPro" id="IPR011009">
    <property type="entry name" value="Kinase-like_dom_sf"/>
</dbReference>
<dbReference type="EMBL" id="JAFITR010000012">
    <property type="protein sequence ID" value="MBN4066639.1"/>
    <property type="molecule type" value="Genomic_DNA"/>
</dbReference>
<dbReference type="Gene3D" id="3.30.200.20">
    <property type="entry name" value="Phosphorylase Kinase, domain 1"/>
    <property type="match status" value="1"/>
</dbReference>
<feature type="region of interest" description="Disordered" evidence="1">
    <location>
        <begin position="233"/>
        <end position="266"/>
    </location>
</feature>
<evidence type="ECO:0000313" key="3">
    <source>
        <dbReference type="Proteomes" id="UP000722121"/>
    </source>
</evidence>
<gene>
    <name evidence="2" type="ORF">JYU14_00970</name>
</gene>
<reference evidence="2 3" key="1">
    <citation type="submission" date="2021-02" db="EMBL/GenBank/DDBJ databases">
        <title>Activity-based single-cell genomes from oceanic crustal fluid captures similar information to metagenomic and metatranscriptomic surveys with orders of magnitude less sampling.</title>
        <authorList>
            <person name="D'Angelo T.S."/>
            <person name="Orcutt B.N."/>
        </authorList>
    </citation>
    <scope>NUCLEOTIDE SEQUENCE [LARGE SCALE GENOMIC DNA]</scope>
    <source>
        <strain evidence="2">AH-315-G07</strain>
    </source>
</reference>
<sequence length="308" mass="34259">MNPTTDSPATFQEIHCTDASREKIVRLISSLQQCASPFITKIHSVSYKNNTCEITYEATFGASFSRYLKRIPYPLTDEEWNDYKVYLVELLLAFEELEKNHITNIDINPTDLSITKESHLKVLRFSLFLPNPNALTHSFGKIAYRLLTGKDLITTPKLTLPEDFLELDQDLQHLLLFIFGFRHTPPSIKDLKKCLLFEDINWKNPPQPRRRPTTEISKQLLHVLIDVDEGDRQSDAAPAAASAPTESAATSTLTTSPGLTPSTGPRLNVLAGDTTTAAQAVIVAQTVLLQQSKKDVTCSCTPSGCVIS</sequence>
<keyword evidence="3" id="KW-1185">Reference proteome</keyword>
<proteinExistence type="predicted"/>
<name>A0ABS3ARA6_9BACT</name>
<organism evidence="2 3">
    <name type="scientific">Simkania negevensis</name>
    <dbReference type="NCBI Taxonomy" id="83561"/>
    <lineage>
        <taxon>Bacteria</taxon>
        <taxon>Pseudomonadati</taxon>
        <taxon>Chlamydiota</taxon>
        <taxon>Chlamydiia</taxon>
        <taxon>Parachlamydiales</taxon>
        <taxon>Simkaniaceae</taxon>
        <taxon>Simkania</taxon>
    </lineage>
</organism>
<dbReference type="SUPFAM" id="SSF56112">
    <property type="entry name" value="Protein kinase-like (PK-like)"/>
    <property type="match status" value="1"/>
</dbReference>
<dbReference type="Gene3D" id="1.10.510.10">
    <property type="entry name" value="Transferase(Phosphotransferase) domain 1"/>
    <property type="match status" value="1"/>
</dbReference>
<evidence type="ECO:0000313" key="2">
    <source>
        <dbReference type="EMBL" id="MBN4066639.1"/>
    </source>
</evidence>